<evidence type="ECO:0000313" key="3">
    <source>
        <dbReference type="EMBL" id="ADX67534.1"/>
    </source>
</evidence>
<feature type="transmembrane region" description="Helical" evidence="1">
    <location>
        <begin position="83"/>
        <end position="101"/>
    </location>
</feature>
<dbReference type="eggNOG" id="ENOG5033H48">
    <property type="taxonomic scope" value="Bacteria"/>
</dbReference>
<dbReference type="Pfam" id="PF04892">
    <property type="entry name" value="VanZ"/>
    <property type="match status" value="1"/>
</dbReference>
<evidence type="ECO:0000256" key="1">
    <source>
        <dbReference type="SAM" id="Phobius"/>
    </source>
</evidence>
<feature type="transmembrane region" description="Helical" evidence="1">
    <location>
        <begin position="58"/>
        <end position="76"/>
    </location>
</feature>
<dbReference type="STRING" id="865938.Weevi_0821"/>
<keyword evidence="1" id="KW-1133">Transmembrane helix</keyword>
<proteinExistence type="predicted"/>
<feature type="domain" description="VanZ-like" evidence="2">
    <location>
        <begin position="20"/>
        <end position="129"/>
    </location>
</feature>
<reference evidence="3 4" key="1">
    <citation type="journal article" date="2011" name="Stand. Genomic Sci.">
        <title>Complete genome sequence of Weeksella virosa type strain (9751).</title>
        <authorList>
            <person name="Lang E."/>
            <person name="Teshima H."/>
            <person name="Lucas S."/>
            <person name="Lapidus A."/>
            <person name="Hammon N."/>
            <person name="Deshpande S."/>
            <person name="Nolan M."/>
            <person name="Cheng J.F."/>
            <person name="Pitluck S."/>
            <person name="Liolios K."/>
            <person name="Pagani I."/>
            <person name="Mikhailova N."/>
            <person name="Ivanova N."/>
            <person name="Mavromatis K."/>
            <person name="Pati A."/>
            <person name="Tapia R."/>
            <person name="Han C."/>
            <person name="Goodwin L."/>
            <person name="Chen A."/>
            <person name="Palaniappan K."/>
            <person name="Land M."/>
            <person name="Hauser L."/>
            <person name="Chang Y.J."/>
            <person name="Jeffries C.D."/>
            <person name="Brambilla E.M."/>
            <person name="Kopitz M."/>
            <person name="Rohde M."/>
            <person name="Goker M."/>
            <person name="Tindall B.J."/>
            <person name="Detter J.C."/>
            <person name="Woyke T."/>
            <person name="Bristow J."/>
            <person name="Eisen J.A."/>
            <person name="Markowitz V."/>
            <person name="Hugenholtz P."/>
            <person name="Klenk H.P."/>
            <person name="Kyrpides N.C."/>
        </authorList>
    </citation>
    <scope>NUCLEOTIDE SEQUENCE [LARGE SCALE GENOMIC DNA]</scope>
    <source>
        <strain evidence="4">ATCC 43766 / DSM 16922 / JCM 21250 / NBRC 16016 / NCTC 11634 / CL345/78</strain>
    </source>
</reference>
<evidence type="ECO:0000259" key="2">
    <source>
        <dbReference type="Pfam" id="PF04892"/>
    </source>
</evidence>
<keyword evidence="1" id="KW-0472">Membrane</keyword>
<protein>
    <submittedName>
        <fullName evidence="3">VanZ family protein</fullName>
    </submittedName>
</protein>
<dbReference type="Proteomes" id="UP000008641">
    <property type="component" value="Chromosome"/>
</dbReference>
<dbReference type="PANTHER" id="PTHR28008">
    <property type="entry name" value="DOMAIN PROTEIN, PUTATIVE (AFU_ORTHOLOGUE AFUA_3G10980)-RELATED"/>
    <property type="match status" value="1"/>
</dbReference>
<dbReference type="AlphaFoldDB" id="F0P0X0"/>
<dbReference type="InterPro" id="IPR006976">
    <property type="entry name" value="VanZ-like"/>
</dbReference>
<dbReference type="RefSeq" id="WP_013597925.1">
    <property type="nucleotide sequence ID" value="NC_015144.1"/>
</dbReference>
<evidence type="ECO:0000313" key="4">
    <source>
        <dbReference type="Proteomes" id="UP000008641"/>
    </source>
</evidence>
<reference evidence="4" key="2">
    <citation type="journal article" date="2011" name="Stand. Genomic Sci.">
        <title>Complete genome sequence of Weeksella virosa type strain (9751T).</title>
        <authorList>
            <person name="Lang E."/>
            <person name="Teshima H."/>
            <person name="Lucas S."/>
            <person name="Lapidus A."/>
            <person name="Hammon N."/>
            <person name="Deshpande S."/>
            <person name="Nolan M."/>
            <person name="Cheng J."/>
            <person name="Pitluck S."/>
            <person name="Liolios K."/>
            <person name="Pagani I."/>
            <person name="Mikhailova N."/>
            <person name="Ivanova N."/>
            <person name="Mavromatis K."/>
            <person name="Pati A."/>
            <person name="Tapia R."/>
            <person name="Han C."/>
            <person name="Goodwin L."/>
            <person name="Chen A."/>
            <person name="Palaniappan K."/>
            <person name="Land M."/>
            <person name="Hauser L."/>
            <person name="Chang Y."/>
            <person name="Jeffries C."/>
            <person name="Brambilla E."/>
            <person name="Kopitz M."/>
            <person name="Rohde M."/>
            <person name="Goker M."/>
            <person name="Tindall B."/>
            <person name="Detter J."/>
            <person name="Woyke T."/>
            <person name="Bristow J."/>
            <person name="Eisen J."/>
            <person name="Markowitz V."/>
            <person name="Hugenholtz P."/>
            <person name="Klenk H."/>
            <person name="Kyrpides N."/>
        </authorList>
    </citation>
    <scope>NUCLEOTIDE SEQUENCE [LARGE SCALE GENOMIC DNA]</scope>
    <source>
        <strain evidence="4">ATCC 43766 / DSM 16922 / JCM 21250 / NBRC 16016 / NCTC 11634 / CL345/78</strain>
    </source>
</reference>
<dbReference type="PANTHER" id="PTHR28008:SF1">
    <property type="entry name" value="DOMAIN PROTEIN, PUTATIVE (AFU_ORTHOLOGUE AFUA_3G10980)-RELATED"/>
    <property type="match status" value="1"/>
</dbReference>
<dbReference type="HOGENOM" id="CLU_096028_3_2_10"/>
<feature type="transmembrane region" description="Helical" evidence="1">
    <location>
        <begin position="113"/>
        <end position="132"/>
    </location>
</feature>
<keyword evidence="4" id="KW-1185">Reference proteome</keyword>
<sequence>MPMHTKNWLAHKINYPKTIFYCYLTFLILVTQMPSRSAGSFSKISFFKFFFTFQHTDKIVHFILFFCLAILVYNAYKLRYLEVFFVTFTVSFLVEIAQHLLPFGRSFDWYDLLANALGALIAIAILWLFYPIKKLPKSQKS</sequence>
<dbReference type="NCBIfam" id="NF037970">
    <property type="entry name" value="vanZ_1"/>
    <property type="match status" value="1"/>
</dbReference>
<dbReference type="KEGG" id="wvi:Weevi_0821"/>
<organism evidence="3 4">
    <name type="scientific">Weeksella virosa (strain ATCC 43766 / DSM 16922 / JCM 21250 / CCUG 30538 / CDC 9751 / IAM 14551 / NBRC 16016 / NCTC 11634 / CL345/78)</name>
    <dbReference type="NCBI Taxonomy" id="865938"/>
    <lineage>
        <taxon>Bacteria</taxon>
        <taxon>Pseudomonadati</taxon>
        <taxon>Bacteroidota</taxon>
        <taxon>Flavobacteriia</taxon>
        <taxon>Flavobacteriales</taxon>
        <taxon>Weeksellaceae</taxon>
        <taxon>Weeksella</taxon>
    </lineage>
</organism>
<gene>
    <name evidence="3" type="ordered locus">Weevi_0821</name>
</gene>
<dbReference type="EMBL" id="CP002455">
    <property type="protein sequence ID" value="ADX67534.1"/>
    <property type="molecule type" value="Genomic_DNA"/>
</dbReference>
<dbReference type="OrthoDB" id="5472246at2"/>
<accession>F0P0X0</accession>
<name>F0P0X0_WEEVC</name>
<keyword evidence="1" id="KW-0812">Transmembrane</keyword>